<protein>
    <recommendedName>
        <fullName evidence="3">Tetracycline repressor TetR C-terminal domain-containing protein</fullName>
    </recommendedName>
</protein>
<keyword evidence="2" id="KW-1185">Reference proteome</keyword>
<evidence type="ECO:0008006" key="3">
    <source>
        <dbReference type="Google" id="ProtNLM"/>
    </source>
</evidence>
<reference evidence="1 2" key="1">
    <citation type="submission" date="2017-09" db="EMBL/GenBank/DDBJ databases">
        <authorList>
            <person name="Ehlers B."/>
            <person name="Leendertz F.H."/>
        </authorList>
    </citation>
    <scope>NUCLEOTIDE SEQUENCE [LARGE SCALE GENOMIC DNA]</scope>
    <source>
        <strain evidence="1 2">DSM 46844</strain>
    </source>
</reference>
<evidence type="ECO:0000313" key="1">
    <source>
        <dbReference type="EMBL" id="SNX96426.1"/>
    </source>
</evidence>
<gene>
    <name evidence="1" type="ORF">SAMN06893097_104140</name>
</gene>
<proteinExistence type="predicted"/>
<accession>A0A285EEB9</accession>
<dbReference type="EMBL" id="OBDO01000004">
    <property type="protein sequence ID" value="SNX96426.1"/>
    <property type="molecule type" value="Genomic_DNA"/>
</dbReference>
<dbReference type="Proteomes" id="UP000219514">
    <property type="component" value="Unassembled WGS sequence"/>
</dbReference>
<dbReference type="SUPFAM" id="SSF48498">
    <property type="entry name" value="Tetracyclin repressor-like, C-terminal domain"/>
    <property type="match status" value="1"/>
</dbReference>
<sequence>MGPGNLAWLDRGLAALEDTPLDDGQRIAVLMGLLPMVHGQARFTVDLERGYAADPEGAGRGYGATLGSLLDPDRFPALARAVTAGVFDAAPPGDAGELGSELDTGFRFALGCYLDGVAAVIARSANRSPARPGG</sequence>
<name>A0A285EEB9_9ACTN</name>
<dbReference type="Gene3D" id="1.10.357.10">
    <property type="entry name" value="Tetracycline Repressor, domain 2"/>
    <property type="match status" value="1"/>
</dbReference>
<evidence type="ECO:0000313" key="2">
    <source>
        <dbReference type="Proteomes" id="UP000219514"/>
    </source>
</evidence>
<dbReference type="AlphaFoldDB" id="A0A285EEB9"/>
<organism evidence="1 2">
    <name type="scientific">Geodermatophilus sabuli</name>
    <dbReference type="NCBI Taxonomy" id="1564158"/>
    <lineage>
        <taxon>Bacteria</taxon>
        <taxon>Bacillati</taxon>
        <taxon>Actinomycetota</taxon>
        <taxon>Actinomycetes</taxon>
        <taxon>Geodermatophilales</taxon>
        <taxon>Geodermatophilaceae</taxon>
        <taxon>Geodermatophilus</taxon>
    </lineage>
</organism>
<dbReference type="InterPro" id="IPR036271">
    <property type="entry name" value="Tet_transcr_reg_TetR-rel_C_sf"/>
</dbReference>